<name>W7EUS8_BIPV3</name>
<dbReference type="RefSeq" id="XP_014557354.1">
    <property type="nucleotide sequence ID" value="XM_014701868.1"/>
</dbReference>
<dbReference type="Proteomes" id="UP000054337">
    <property type="component" value="Unassembled WGS sequence"/>
</dbReference>
<evidence type="ECO:0000313" key="2">
    <source>
        <dbReference type="Proteomes" id="UP000054337"/>
    </source>
</evidence>
<sequence>MQLDDRAKLARVHANCTPVLALPFQTPSQMRPSEIAHAHASTACTRSGQLARGSPSAACCCCGTTSPVWICLRPQYETLGLPVSTHFVGLWLCEDGGPGAMTVMAAVSRVLTAATLSVCQPLLPVSDGGSGDANDTKKPHAWKSSVPKLEHHTAVYARNMTASAPPA</sequence>
<organism evidence="1 2">
    <name type="scientific">Bipolaris victoriae (strain FI3)</name>
    <name type="common">Victoria blight of oats agent</name>
    <name type="synonym">Cochliobolus victoriae</name>
    <dbReference type="NCBI Taxonomy" id="930091"/>
    <lineage>
        <taxon>Eukaryota</taxon>
        <taxon>Fungi</taxon>
        <taxon>Dikarya</taxon>
        <taxon>Ascomycota</taxon>
        <taxon>Pezizomycotina</taxon>
        <taxon>Dothideomycetes</taxon>
        <taxon>Pleosporomycetidae</taxon>
        <taxon>Pleosporales</taxon>
        <taxon>Pleosporineae</taxon>
        <taxon>Pleosporaceae</taxon>
        <taxon>Bipolaris</taxon>
    </lineage>
</organism>
<dbReference type="OrthoDB" id="3695109at2759"/>
<keyword evidence="2" id="KW-1185">Reference proteome</keyword>
<reference evidence="1 2" key="1">
    <citation type="journal article" date="2013" name="PLoS Genet.">
        <title>Comparative genome structure, secondary metabolite, and effector coding capacity across Cochliobolus pathogens.</title>
        <authorList>
            <person name="Condon B.J."/>
            <person name="Leng Y."/>
            <person name="Wu D."/>
            <person name="Bushley K.E."/>
            <person name="Ohm R.A."/>
            <person name="Otillar R."/>
            <person name="Martin J."/>
            <person name="Schackwitz W."/>
            <person name="Grimwood J."/>
            <person name="MohdZainudin N."/>
            <person name="Xue C."/>
            <person name="Wang R."/>
            <person name="Manning V.A."/>
            <person name="Dhillon B."/>
            <person name="Tu Z.J."/>
            <person name="Steffenson B.J."/>
            <person name="Salamov A."/>
            <person name="Sun H."/>
            <person name="Lowry S."/>
            <person name="LaButti K."/>
            <person name="Han J."/>
            <person name="Copeland A."/>
            <person name="Lindquist E."/>
            <person name="Barry K."/>
            <person name="Schmutz J."/>
            <person name="Baker S.E."/>
            <person name="Ciuffetti L.M."/>
            <person name="Grigoriev I.V."/>
            <person name="Zhong S."/>
            <person name="Turgeon B.G."/>
        </authorList>
    </citation>
    <scope>NUCLEOTIDE SEQUENCE [LARGE SCALE GENOMIC DNA]</scope>
    <source>
        <strain evidence="1 2">FI3</strain>
    </source>
</reference>
<proteinExistence type="predicted"/>
<evidence type="ECO:0000313" key="1">
    <source>
        <dbReference type="EMBL" id="EUN27817.1"/>
    </source>
</evidence>
<protein>
    <submittedName>
        <fullName evidence="1">Uncharacterized protein</fullName>
    </submittedName>
</protein>
<dbReference type="EMBL" id="KI968726">
    <property type="protein sequence ID" value="EUN27817.1"/>
    <property type="molecule type" value="Genomic_DNA"/>
</dbReference>
<gene>
    <name evidence="1" type="ORF">COCVIDRAFT_15337</name>
</gene>
<accession>W7EUS8</accession>
<dbReference type="GeneID" id="26251643"/>
<dbReference type="AlphaFoldDB" id="W7EUS8"/>
<dbReference type="HOGENOM" id="CLU_1594237_0_0_1"/>